<proteinExistence type="predicted"/>
<evidence type="ECO:0000256" key="3">
    <source>
        <dbReference type="ARBA" id="ARBA00022989"/>
    </source>
</evidence>
<keyword evidence="8" id="KW-1185">Reference proteome</keyword>
<dbReference type="InParanoid" id="A5DCG8"/>
<comment type="subcellular location">
    <subcellularLocation>
        <location evidence="1">Membrane</location>
        <topology evidence="1">Single-pass membrane protein</topology>
    </subcellularLocation>
</comment>
<evidence type="ECO:0000259" key="6">
    <source>
        <dbReference type="Pfam" id="PF04991"/>
    </source>
</evidence>
<evidence type="ECO:0000313" key="7">
    <source>
        <dbReference type="EMBL" id="EDK36875.2"/>
    </source>
</evidence>
<keyword evidence="3 5" id="KW-1133">Transmembrane helix</keyword>
<organism evidence="7 8">
    <name type="scientific">Meyerozyma guilliermondii (strain ATCC 6260 / CBS 566 / DSM 6381 / JCM 1539 / NBRC 10279 / NRRL Y-324)</name>
    <name type="common">Yeast</name>
    <name type="synonym">Candida guilliermondii</name>
    <dbReference type="NCBI Taxonomy" id="294746"/>
    <lineage>
        <taxon>Eukaryota</taxon>
        <taxon>Fungi</taxon>
        <taxon>Dikarya</taxon>
        <taxon>Ascomycota</taxon>
        <taxon>Saccharomycotina</taxon>
        <taxon>Pichiomycetes</taxon>
        <taxon>Debaryomycetaceae</taxon>
        <taxon>Meyerozyma</taxon>
    </lineage>
</organism>
<evidence type="ECO:0000256" key="2">
    <source>
        <dbReference type="ARBA" id="ARBA00022692"/>
    </source>
</evidence>
<evidence type="ECO:0000256" key="5">
    <source>
        <dbReference type="SAM" id="Phobius"/>
    </source>
</evidence>
<dbReference type="Pfam" id="PF04991">
    <property type="entry name" value="LicD"/>
    <property type="match status" value="1"/>
</dbReference>
<feature type="transmembrane region" description="Helical" evidence="5">
    <location>
        <begin position="37"/>
        <end position="56"/>
    </location>
</feature>
<evidence type="ECO:0000256" key="1">
    <source>
        <dbReference type="ARBA" id="ARBA00004167"/>
    </source>
</evidence>
<dbReference type="GO" id="GO:0009100">
    <property type="term" value="P:glycoprotein metabolic process"/>
    <property type="evidence" value="ECO:0007669"/>
    <property type="project" value="UniProtKB-ARBA"/>
</dbReference>
<accession>A5DCG8</accession>
<reference evidence="7 8" key="1">
    <citation type="journal article" date="2009" name="Nature">
        <title>Evolution of pathogenicity and sexual reproduction in eight Candida genomes.</title>
        <authorList>
            <person name="Butler G."/>
            <person name="Rasmussen M.D."/>
            <person name="Lin M.F."/>
            <person name="Santos M.A."/>
            <person name="Sakthikumar S."/>
            <person name="Munro C.A."/>
            <person name="Rheinbay E."/>
            <person name="Grabherr M."/>
            <person name="Forche A."/>
            <person name="Reedy J.L."/>
            <person name="Agrafioti I."/>
            <person name="Arnaud M.B."/>
            <person name="Bates S."/>
            <person name="Brown A.J."/>
            <person name="Brunke S."/>
            <person name="Costanzo M.C."/>
            <person name="Fitzpatrick D.A."/>
            <person name="de Groot P.W."/>
            <person name="Harris D."/>
            <person name="Hoyer L.L."/>
            <person name="Hube B."/>
            <person name="Klis F.M."/>
            <person name="Kodira C."/>
            <person name="Lennard N."/>
            <person name="Logue M.E."/>
            <person name="Martin R."/>
            <person name="Neiman A.M."/>
            <person name="Nikolaou E."/>
            <person name="Quail M.A."/>
            <person name="Quinn J."/>
            <person name="Santos M.C."/>
            <person name="Schmitzberger F.F."/>
            <person name="Sherlock G."/>
            <person name="Shah P."/>
            <person name="Silverstein K.A."/>
            <person name="Skrzypek M.S."/>
            <person name="Soll D."/>
            <person name="Staggs R."/>
            <person name="Stansfield I."/>
            <person name="Stumpf M.P."/>
            <person name="Sudbery P.E."/>
            <person name="Srikantha T."/>
            <person name="Zeng Q."/>
            <person name="Berman J."/>
            <person name="Berriman M."/>
            <person name="Heitman J."/>
            <person name="Gow N.A."/>
            <person name="Lorenz M.C."/>
            <person name="Birren B.W."/>
            <person name="Kellis M."/>
            <person name="Cuomo C.A."/>
        </authorList>
    </citation>
    <scope>NUCLEOTIDE SEQUENCE [LARGE SCALE GENOMIC DNA]</scope>
    <source>
        <strain evidence="8">ATCC 6260 / CBS 566 / DSM 6381 / JCM 1539 / NBRC 10279 / NRRL Y-324</strain>
    </source>
</reference>
<name>A5DCG8_PICGU</name>
<dbReference type="Proteomes" id="UP000001997">
    <property type="component" value="Unassembled WGS sequence"/>
</dbReference>
<protein>
    <recommendedName>
        <fullName evidence="6">LicD/FKTN/FKRP nucleotidyltransferase domain-containing protein</fullName>
    </recommendedName>
</protein>
<sequence length="521" mass="60034">MIRVMIHDIPLNVNPRASRASRIAPHRIAPCNSTHRSMVLLLSLITIISGYIWWTYPVSTSGFDPRLVPALWFRCIMVSTSSGTFNSSLPFKWSSLIGLRKVNCSCKAFADHYHIETEHLPCENVPYMRFYDHPSLSLSSSDHELVGATYMTNAPLPAKIVFVAQHGLIELATHTQKLQINCSDDHIDIRREWNQVANILQPTKVVSQSANSQQNLWESPPEASCSNIKYFHEVGSHQDWRFFRSCDHKPIIHRMARAWFRFAREAGIDTWLAHGSALGWYWNRSNLPWDNDIDVQVSFSGLERLLQFNQSIVFDVHDTNSVNLGVGGYLLDVNSNIYCRENDLNNVIDARFIDIFSGYFVDITALSYVPKNMEVESEELSQVIEPSYTIYQANPTYNHKKMYASMAETRNNLIANHSLLYAKDHHFYTTTDILPLQKTMFEGVVMYVPNNIESMLKREYPKGFLYRRFEGHSFESGVWKTPGQDVTQFQQLLNTKQLKDIPPVWKDPWVRWTNSSLIKVS</sequence>
<dbReference type="KEGG" id="pgu:PGUG_00973"/>
<keyword evidence="4 5" id="KW-0472">Membrane</keyword>
<evidence type="ECO:0000256" key="4">
    <source>
        <dbReference type="ARBA" id="ARBA00023136"/>
    </source>
</evidence>
<dbReference type="InterPro" id="IPR007074">
    <property type="entry name" value="LicD/FKTN/FKRP_NTP_transf"/>
</dbReference>
<dbReference type="eggNOG" id="ENOG502QREF">
    <property type="taxonomic scope" value="Eukaryota"/>
</dbReference>
<dbReference type="RefSeq" id="XP_001487596.2">
    <property type="nucleotide sequence ID" value="XM_001487546.1"/>
</dbReference>
<dbReference type="AlphaFoldDB" id="A5DCG8"/>
<dbReference type="VEuPathDB" id="FungiDB:PGUG_00973"/>
<feature type="domain" description="LicD/FKTN/FKRP nucleotidyltransferase" evidence="6">
    <location>
        <begin position="263"/>
        <end position="460"/>
    </location>
</feature>
<dbReference type="PANTHER" id="PTHR15407:SF28">
    <property type="entry name" value="RIBITOL-5-PHOSPHATE TRANSFERASE FKTN"/>
    <property type="match status" value="1"/>
</dbReference>
<dbReference type="EMBL" id="CH408155">
    <property type="protein sequence ID" value="EDK36875.2"/>
    <property type="molecule type" value="Genomic_DNA"/>
</dbReference>
<gene>
    <name evidence="7" type="ORF">PGUG_00973</name>
</gene>
<evidence type="ECO:0000313" key="8">
    <source>
        <dbReference type="Proteomes" id="UP000001997"/>
    </source>
</evidence>
<keyword evidence="2 5" id="KW-0812">Transmembrane</keyword>
<dbReference type="GO" id="GO:0016020">
    <property type="term" value="C:membrane"/>
    <property type="evidence" value="ECO:0007669"/>
    <property type="project" value="UniProtKB-SubCell"/>
</dbReference>
<dbReference type="GeneID" id="5129245"/>
<dbReference type="OrthoDB" id="444255at2759"/>
<dbReference type="PANTHER" id="PTHR15407">
    <property type="entry name" value="FUKUTIN-RELATED"/>
    <property type="match status" value="1"/>
</dbReference>
<dbReference type="InterPro" id="IPR009644">
    <property type="entry name" value="FKTN/MNN4/W02B3.4-1"/>
</dbReference>
<dbReference type="HOGENOM" id="CLU_522856_0_0_1"/>